<reference evidence="2 3" key="1">
    <citation type="journal article" date="2006" name="Appl. Environ. Microbiol.">
        <title>Genome sequence of the chemolithoautotrophic nitrite-oxidizing bacterium Nitrobacter winogradskyi Nb-255.</title>
        <authorList>
            <person name="Starkenburg S.R."/>
            <person name="Chain P.S."/>
            <person name="Sayavedra-Soto L.A."/>
            <person name="Hauser L."/>
            <person name="Land M.L."/>
            <person name="Larimer F.W."/>
            <person name="Malfatti S.A."/>
            <person name="Klotz M.G."/>
            <person name="Bottomley P.J."/>
            <person name="Arp D.J."/>
            <person name="Hickey W.J."/>
        </authorList>
    </citation>
    <scope>NUCLEOTIDE SEQUENCE [LARGE SCALE GENOMIC DNA]</scope>
    <source>
        <strain evidence="3">ATCC 25391 / DSM 10237 / CIP 104748 / NCIMB 11846 / Nb-255</strain>
    </source>
</reference>
<feature type="region of interest" description="Disordered" evidence="1">
    <location>
        <begin position="60"/>
        <end position="80"/>
    </location>
</feature>
<evidence type="ECO:0000256" key="1">
    <source>
        <dbReference type="SAM" id="MobiDB-lite"/>
    </source>
</evidence>
<feature type="region of interest" description="Disordered" evidence="1">
    <location>
        <begin position="17"/>
        <end position="37"/>
    </location>
</feature>
<dbReference type="KEGG" id="nwi:Nwi_0313"/>
<gene>
    <name evidence="2" type="ordered locus">Nwi_0313</name>
</gene>
<protein>
    <submittedName>
        <fullName evidence="2">Uncharacterized protein</fullName>
    </submittedName>
</protein>
<feature type="compositionally biased region" description="Polar residues" evidence="1">
    <location>
        <begin position="66"/>
        <end position="80"/>
    </location>
</feature>
<evidence type="ECO:0000313" key="3">
    <source>
        <dbReference type="Proteomes" id="UP000002531"/>
    </source>
</evidence>
<dbReference type="EMBL" id="CP000115">
    <property type="protein sequence ID" value="ABA03580.1"/>
    <property type="molecule type" value="Genomic_DNA"/>
</dbReference>
<dbReference type="AlphaFoldDB" id="Q3SVW1"/>
<keyword evidence="3" id="KW-1185">Reference proteome</keyword>
<dbReference type="HOGENOM" id="CLU_2586155_0_0_5"/>
<feature type="compositionally biased region" description="Basic and acidic residues" evidence="1">
    <location>
        <begin position="27"/>
        <end position="36"/>
    </location>
</feature>
<dbReference type="Proteomes" id="UP000002531">
    <property type="component" value="Chromosome"/>
</dbReference>
<evidence type="ECO:0000313" key="2">
    <source>
        <dbReference type="EMBL" id="ABA03580.1"/>
    </source>
</evidence>
<organism evidence="2 3">
    <name type="scientific">Nitrobacter winogradskyi (strain ATCC 25391 / DSM 10237 / CIP 104748 / NCIMB 11846 / Nb-255)</name>
    <dbReference type="NCBI Taxonomy" id="323098"/>
    <lineage>
        <taxon>Bacteria</taxon>
        <taxon>Pseudomonadati</taxon>
        <taxon>Pseudomonadota</taxon>
        <taxon>Alphaproteobacteria</taxon>
        <taxon>Hyphomicrobiales</taxon>
        <taxon>Nitrobacteraceae</taxon>
        <taxon>Nitrobacter</taxon>
    </lineage>
</organism>
<proteinExistence type="predicted"/>
<accession>Q3SVW1</accession>
<sequence length="80" mass="8903">MSGRIFLRRTGIHFAGKRSRGGTHFENALDHDDSGSKRSRRINAIDFDILRSGRRAENRHVLARSGRSSLTLASVGQQSP</sequence>
<name>Q3SVW1_NITWN</name>